<sequence length="292" mass="32804">MSQKQMDEASGSKGCLYLVPTPIGNLEDITFRAVSTLKEVDVIAAEDTRVTRKLCNHYEIGTPLISYHEHNKERQGAHLIEQLIKGKKIALVTDAGTPAISDPGNDLVTACIGEGIQVIPLPGANAAITALIASGLLTNHFYFYGFLPRSHKEKKQALQDLVYMKVPIIFYEAPHRLKETLKEIHQAFGDRNAVIARELTKRYEEFIRGTVQDLTNWAENAAIRGEFCIIVEGASDDQPSETNHWWSHLSVKEHVTYYIEKEGQPTKEAVKQAAKDRGLPKREVYHIYHIDS</sequence>
<keyword evidence="5 6" id="KW-0949">S-adenosyl-L-methionine</keyword>
<dbReference type="InterPro" id="IPR008189">
    <property type="entry name" value="rRNA_ssu_MeTfrase_I"/>
</dbReference>
<dbReference type="Proteomes" id="UP000245998">
    <property type="component" value="Unassembled WGS sequence"/>
</dbReference>
<protein>
    <recommendedName>
        <fullName evidence="6">Ribosomal RNA small subunit methyltransferase I</fullName>
        <ecNumber evidence="6">2.1.1.198</ecNumber>
    </recommendedName>
    <alternativeName>
        <fullName evidence="6">16S rRNA 2'-O-ribose C1402 methyltransferase</fullName>
    </alternativeName>
    <alternativeName>
        <fullName evidence="6">rRNA (cytidine-2'-O-)-methyltransferase RsmI</fullName>
    </alternativeName>
</protein>
<dbReference type="Gene3D" id="3.30.950.10">
    <property type="entry name" value="Methyltransferase, Cobalt-precorrin-4 Transmethylase, Domain 2"/>
    <property type="match status" value="1"/>
</dbReference>
<dbReference type="Pfam" id="PF00590">
    <property type="entry name" value="TP_methylase"/>
    <property type="match status" value="1"/>
</dbReference>
<dbReference type="PANTHER" id="PTHR46111">
    <property type="entry name" value="RIBOSOMAL RNA SMALL SUBUNIT METHYLTRANSFERASE I"/>
    <property type="match status" value="1"/>
</dbReference>
<dbReference type="PIRSF" id="PIRSF005917">
    <property type="entry name" value="MTase_YraL"/>
    <property type="match status" value="1"/>
</dbReference>
<evidence type="ECO:0000313" key="9">
    <source>
        <dbReference type="Proteomes" id="UP000245998"/>
    </source>
</evidence>
<dbReference type="PANTHER" id="PTHR46111:SF1">
    <property type="entry name" value="RIBOSOMAL RNA SMALL SUBUNIT METHYLTRANSFERASE I"/>
    <property type="match status" value="1"/>
</dbReference>
<comment type="subcellular location">
    <subcellularLocation>
        <location evidence="6">Cytoplasm</location>
    </subcellularLocation>
</comment>
<dbReference type="CDD" id="cd11648">
    <property type="entry name" value="RsmI"/>
    <property type="match status" value="1"/>
</dbReference>
<comment type="catalytic activity">
    <reaction evidence="6">
        <text>cytidine(1402) in 16S rRNA + S-adenosyl-L-methionine = 2'-O-methylcytidine(1402) in 16S rRNA + S-adenosyl-L-homocysteine + H(+)</text>
        <dbReference type="Rhea" id="RHEA:42924"/>
        <dbReference type="Rhea" id="RHEA-COMP:10285"/>
        <dbReference type="Rhea" id="RHEA-COMP:10286"/>
        <dbReference type="ChEBI" id="CHEBI:15378"/>
        <dbReference type="ChEBI" id="CHEBI:57856"/>
        <dbReference type="ChEBI" id="CHEBI:59789"/>
        <dbReference type="ChEBI" id="CHEBI:74495"/>
        <dbReference type="ChEBI" id="CHEBI:82748"/>
        <dbReference type="EC" id="2.1.1.198"/>
    </reaction>
</comment>
<organism evidence="8 9">
    <name type="scientific">Pueribacillus theae</name>
    <dbReference type="NCBI Taxonomy" id="2171751"/>
    <lineage>
        <taxon>Bacteria</taxon>
        <taxon>Bacillati</taxon>
        <taxon>Bacillota</taxon>
        <taxon>Bacilli</taxon>
        <taxon>Bacillales</taxon>
        <taxon>Bacillaceae</taxon>
        <taxon>Pueribacillus</taxon>
    </lineage>
</organism>
<evidence type="ECO:0000256" key="4">
    <source>
        <dbReference type="ARBA" id="ARBA00022679"/>
    </source>
</evidence>
<name>A0A2U1K4N1_9BACI</name>
<dbReference type="InterPro" id="IPR014776">
    <property type="entry name" value="4pyrrole_Mease_sub2"/>
</dbReference>
<keyword evidence="9" id="KW-1185">Reference proteome</keyword>
<evidence type="ECO:0000256" key="6">
    <source>
        <dbReference type="HAMAP-Rule" id="MF_01877"/>
    </source>
</evidence>
<evidence type="ECO:0000256" key="5">
    <source>
        <dbReference type="ARBA" id="ARBA00022691"/>
    </source>
</evidence>
<evidence type="ECO:0000256" key="3">
    <source>
        <dbReference type="ARBA" id="ARBA00022603"/>
    </source>
</evidence>
<comment type="similarity">
    <text evidence="6">Belongs to the methyltransferase superfamily. RsmI family.</text>
</comment>
<dbReference type="FunFam" id="3.40.1010.10:FF:000002">
    <property type="entry name" value="Ribosomal RNA small subunit methyltransferase I"/>
    <property type="match status" value="1"/>
</dbReference>
<gene>
    <name evidence="6 8" type="primary">rsmI</name>
    <name evidence="8" type="ORF">DCC39_07630</name>
</gene>
<proteinExistence type="inferred from homology"/>
<reference evidence="8 9" key="1">
    <citation type="submission" date="2018-04" db="EMBL/GenBank/DDBJ databases">
        <title>Camelliibacillus theae gen. nov., sp. nov., isolated from Pu'er tea.</title>
        <authorList>
            <person name="Niu L."/>
        </authorList>
    </citation>
    <scope>NUCLEOTIDE SEQUENCE [LARGE SCALE GENOMIC DNA]</scope>
    <source>
        <strain evidence="8 9">T8</strain>
    </source>
</reference>
<comment type="function">
    <text evidence="6">Catalyzes the 2'-O-methylation of the ribose of cytidine 1402 (C1402) in 16S rRNA.</text>
</comment>
<evidence type="ECO:0000256" key="2">
    <source>
        <dbReference type="ARBA" id="ARBA00022552"/>
    </source>
</evidence>
<comment type="caution">
    <text evidence="8">The sequence shown here is derived from an EMBL/GenBank/DDBJ whole genome shotgun (WGS) entry which is preliminary data.</text>
</comment>
<dbReference type="EC" id="2.1.1.198" evidence="6"/>
<dbReference type="InterPro" id="IPR014777">
    <property type="entry name" value="4pyrrole_Mease_sub1"/>
</dbReference>
<dbReference type="Gene3D" id="3.40.1010.10">
    <property type="entry name" value="Cobalt-precorrin-4 Transmethylase, Domain 1"/>
    <property type="match status" value="1"/>
</dbReference>
<keyword evidence="2 6" id="KW-0698">rRNA processing</keyword>
<dbReference type="EMBL" id="QCZG01000012">
    <property type="protein sequence ID" value="PWA12109.1"/>
    <property type="molecule type" value="Genomic_DNA"/>
</dbReference>
<dbReference type="OrthoDB" id="9809084at2"/>
<evidence type="ECO:0000259" key="7">
    <source>
        <dbReference type="Pfam" id="PF00590"/>
    </source>
</evidence>
<dbReference type="InterPro" id="IPR035996">
    <property type="entry name" value="4pyrrol_Methylase_sf"/>
</dbReference>
<keyword evidence="3 6" id="KW-0489">Methyltransferase</keyword>
<dbReference type="HAMAP" id="MF_01877">
    <property type="entry name" value="16SrRNA_methyltr_I"/>
    <property type="match status" value="1"/>
</dbReference>
<dbReference type="InterPro" id="IPR000878">
    <property type="entry name" value="4pyrrol_Mease"/>
</dbReference>
<dbReference type="GO" id="GO:0005737">
    <property type="term" value="C:cytoplasm"/>
    <property type="evidence" value="ECO:0007669"/>
    <property type="project" value="UniProtKB-SubCell"/>
</dbReference>
<evidence type="ECO:0000313" key="8">
    <source>
        <dbReference type="EMBL" id="PWA12109.1"/>
    </source>
</evidence>
<dbReference type="AlphaFoldDB" id="A0A2U1K4N1"/>
<evidence type="ECO:0000256" key="1">
    <source>
        <dbReference type="ARBA" id="ARBA00022490"/>
    </source>
</evidence>
<dbReference type="NCBIfam" id="TIGR00096">
    <property type="entry name" value="16S rRNA (cytidine(1402)-2'-O)-methyltransferase"/>
    <property type="match status" value="1"/>
</dbReference>
<dbReference type="RefSeq" id="WP_116554301.1">
    <property type="nucleotide sequence ID" value="NZ_QCZG01000012.1"/>
</dbReference>
<keyword evidence="4 6" id="KW-0808">Transferase</keyword>
<dbReference type="FunFam" id="3.30.950.10:FF:000002">
    <property type="entry name" value="Ribosomal RNA small subunit methyltransferase I"/>
    <property type="match status" value="1"/>
</dbReference>
<feature type="domain" description="Tetrapyrrole methylase" evidence="7">
    <location>
        <begin position="16"/>
        <end position="214"/>
    </location>
</feature>
<accession>A0A2U1K4N1</accession>
<dbReference type="GO" id="GO:0070677">
    <property type="term" value="F:rRNA (cytosine-2'-O-)-methyltransferase activity"/>
    <property type="evidence" value="ECO:0007669"/>
    <property type="project" value="UniProtKB-UniRule"/>
</dbReference>
<keyword evidence="1 6" id="KW-0963">Cytoplasm</keyword>
<dbReference type="SUPFAM" id="SSF53790">
    <property type="entry name" value="Tetrapyrrole methylase"/>
    <property type="match status" value="1"/>
</dbReference>